<keyword evidence="2" id="KW-1185">Reference proteome</keyword>
<reference evidence="1" key="1">
    <citation type="submission" date="2025-08" db="UniProtKB">
        <authorList>
            <consortium name="Ensembl"/>
        </authorList>
    </citation>
    <scope>IDENTIFICATION</scope>
</reference>
<organism evidence="1 2">
    <name type="scientific">Fundulus heteroclitus</name>
    <name type="common">Killifish</name>
    <name type="synonym">Mummichog</name>
    <dbReference type="NCBI Taxonomy" id="8078"/>
    <lineage>
        <taxon>Eukaryota</taxon>
        <taxon>Metazoa</taxon>
        <taxon>Chordata</taxon>
        <taxon>Craniata</taxon>
        <taxon>Vertebrata</taxon>
        <taxon>Euteleostomi</taxon>
        <taxon>Actinopterygii</taxon>
        <taxon>Neopterygii</taxon>
        <taxon>Teleostei</taxon>
        <taxon>Neoteleostei</taxon>
        <taxon>Acanthomorphata</taxon>
        <taxon>Ovalentaria</taxon>
        <taxon>Atherinomorphae</taxon>
        <taxon>Cyprinodontiformes</taxon>
        <taxon>Fundulidae</taxon>
        <taxon>Fundulus</taxon>
    </lineage>
</organism>
<protein>
    <submittedName>
        <fullName evidence="1">Uncharacterized protein</fullName>
    </submittedName>
</protein>
<evidence type="ECO:0000313" key="1">
    <source>
        <dbReference type="Ensembl" id="ENSFHEP00000013528.1"/>
    </source>
</evidence>
<evidence type="ECO:0000313" key="2">
    <source>
        <dbReference type="Proteomes" id="UP000265000"/>
    </source>
</evidence>
<sequence length="72" mass="8464">ITAAEQERSRNKHQGMKVDINHKTKAKDLLKILAEGVERVSLSTVKLQHKQNRLEFANELRDNDLTYWRHVL</sequence>
<accession>A0A3Q2PJS6</accession>
<reference evidence="1" key="2">
    <citation type="submission" date="2025-09" db="UniProtKB">
        <authorList>
            <consortium name="Ensembl"/>
        </authorList>
    </citation>
    <scope>IDENTIFICATION</scope>
</reference>
<dbReference type="AlphaFoldDB" id="A0A3Q2PJS6"/>
<proteinExistence type="predicted"/>
<name>A0A3Q2PJS6_FUNHE</name>
<dbReference type="Ensembl" id="ENSFHET00000032423.1">
    <property type="protein sequence ID" value="ENSFHEP00000013528.1"/>
    <property type="gene ID" value="ENSFHEG00000015041.1"/>
</dbReference>
<dbReference type="Proteomes" id="UP000265000">
    <property type="component" value="Unplaced"/>
</dbReference>